<evidence type="ECO:0000313" key="8">
    <source>
        <dbReference type="EMBL" id="GAM80571.1"/>
    </source>
</evidence>
<evidence type="ECO:0000256" key="3">
    <source>
        <dbReference type="ARBA" id="ARBA00022989"/>
    </source>
</evidence>
<dbReference type="EMBL" id="CP090823">
    <property type="protein sequence ID" value="ARD96135.1"/>
    <property type="molecule type" value="Genomic_DNA"/>
</dbReference>
<feature type="transmembrane region" description="Helical" evidence="5">
    <location>
        <begin position="44"/>
        <end position="64"/>
    </location>
</feature>
<reference evidence="8 10" key="1">
    <citation type="submission" date="2015-01" db="EMBL/GenBank/DDBJ databases">
        <title>Lactococcus lactis subsp.lactis JCM 5805 whole genome shotgun sequence.</title>
        <authorList>
            <person name="Fujii T."/>
            <person name="Tomita Y."/>
            <person name="Ikushima S."/>
            <person name="Fujiwara D."/>
        </authorList>
    </citation>
    <scope>NUCLEOTIDE SEQUENCE [LARGE SCALE GENOMIC DNA]</scope>
    <source>
        <strain evidence="8 10">JCM 5805</strain>
    </source>
</reference>
<comment type="subcellular location">
    <subcellularLocation>
        <location evidence="1">Membrane</location>
        <topology evidence="1">Multi-pass membrane protein</topology>
    </subcellularLocation>
</comment>
<dbReference type="Proteomes" id="UP001055586">
    <property type="component" value="Chromosome"/>
</dbReference>
<dbReference type="Proteomes" id="UP000192085">
    <property type="component" value="Chromosome"/>
</dbReference>
<dbReference type="GO" id="GO:0016301">
    <property type="term" value="F:kinase activity"/>
    <property type="evidence" value="ECO:0007669"/>
    <property type="project" value="UniProtKB-KW"/>
</dbReference>
<keyword evidence="3 5" id="KW-1133">Transmembrane helix</keyword>
<dbReference type="EMBL" id="CP031926">
    <property type="protein sequence ID" value="QRZ34852.1"/>
    <property type="molecule type" value="Genomic_DNA"/>
</dbReference>
<accession>A0A0B8QPJ6</accession>
<reference evidence="9" key="3">
    <citation type="journal article" date="2020" name="Mol. Microbiol.">
        <title>The CWPS Rubik's cube: Linking diversity of cell wall polysaccharide structures with the encoded biosynthetic machinery of selected Lactococcus lactis strains.</title>
        <authorList>
            <person name="Mahony J."/>
            <person name="Frantzen C."/>
            <person name="Vinogradov E."/>
            <person name="Sadovskaya I."/>
            <person name="Theodorou I."/>
            <person name="Kelleher P."/>
            <person name="Chapot-Chartier M.P."/>
            <person name="Cambillau C."/>
            <person name="Holo H."/>
            <person name="van Sinderen D."/>
        </authorList>
    </citation>
    <scope>NUCLEOTIDE SEQUENCE</scope>
    <source>
        <strain evidence="9">223</strain>
    </source>
</reference>
<dbReference type="GO" id="GO:0016020">
    <property type="term" value="C:membrane"/>
    <property type="evidence" value="ECO:0007669"/>
    <property type="project" value="UniProtKB-SubCell"/>
</dbReference>
<dbReference type="EMBL" id="BBSI01000023">
    <property type="protein sequence ID" value="GAM80571.1"/>
    <property type="molecule type" value="Genomic_DNA"/>
</dbReference>
<organism evidence="8 10">
    <name type="scientific">Lactococcus lactis subsp. lactis</name>
    <name type="common">Streptococcus lactis</name>
    <dbReference type="NCBI Taxonomy" id="1360"/>
    <lineage>
        <taxon>Bacteria</taxon>
        <taxon>Bacillati</taxon>
        <taxon>Bacillota</taxon>
        <taxon>Bacilli</taxon>
        <taxon>Lactobacillales</taxon>
        <taxon>Streptococcaceae</taxon>
        <taxon>Lactococcus</taxon>
    </lineage>
</organism>
<reference evidence="7 11" key="2">
    <citation type="journal article" date="2017" name="BMC Genomics">
        <title>Comparative and functional genomics of the Lactococcus lactis taxon; insights into evolution and niche adaptation.</title>
        <authorList>
            <person name="Kelleher P."/>
            <person name="Bottacini F."/>
            <person name="Mahony J."/>
            <person name="Kilcawley K.N."/>
            <person name="van Sinderen D."/>
        </authorList>
    </citation>
    <scope>NUCLEOTIDE SEQUENCE [LARGE SCALE GENOMIC DNA]</scope>
    <source>
        <strain evidence="7 11">275</strain>
    </source>
</reference>
<dbReference type="Proteomes" id="UP000031847">
    <property type="component" value="Unassembled WGS sequence"/>
</dbReference>
<keyword evidence="8" id="KW-0418">Kinase</keyword>
<dbReference type="InterPro" id="IPR035952">
    <property type="entry name" value="Rhomboid-like_sf"/>
</dbReference>
<dbReference type="AlphaFoldDB" id="A0A0B8QPJ6"/>
<evidence type="ECO:0000313" key="6">
    <source>
        <dbReference type="EMBL" id="ARD96135.1"/>
    </source>
</evidence>
<evidence type="ECO:0000256" key="2">
    <source>
        <dbReference type="ARBA" id="ARBA00022692"/>
    </source>
</evidence>
<evidence type="ECO:0000313" key="7">
    <source>
        <dbReference type="EMBL" id="ARD98785.1"/>
    </source>
</evidence>
<feature type="transmembrane region" description="Helical" evidence="5">
    <location>
        <begin position="191"/>
        <end position="209"/>
    </location>
</feature>
<keyword evidence="8" id="KW-0808">Transferase</keyword>
<gene>
    <name evidence="8" type="ORF">JCM5805K_1682</name>
    <name evidence="9" type="ORF">LL223_1197</name>
    <name evidence="6" type="ORF">LL229_1250</name>
    <name evidence="7" type="ORF">LL275_1155</name>
</gene>
<keyword evidence="2 5" id="KW-0812">Transmembrane</keyword>
<feature type="transmembrane region" description="Helical" evidence="5">
    <location>
        <begin position="99"/>
        <end position="120"/>
    </location>
</feature>
<dbReference type="Pfam" id="PF20401">
    <property type="entry name" value="Rhomboid_2"/>
    <property type="match status" value="1"/>
</dbReference>
<dbReference type="Gene3D" id="1.20.1540.10">
    <property type="entry name" value="Rhomboid-like"/>
    <property type="match status" value="1"/>
</dbReference>
<dbReference type="InterPro" id="IPR046862">
    <property type="entry name" value="Rhomboid_2"/>
</dbReference>
<dbReference type="Proteomes" id="UP000663169">
    <property type="component" value="Chromosome"/>
</dbReference>
<feature type="transmembrane region" description="Helical" evidence="5">
    <location>
        <begin position="6"/>
        <end position="23"/>
    </location>
</feature>
<evidence type="ECO:0000313" key="9">
    <source>
        <dbReference type="EMBL" id="QRZ34852.1"/>
    </source>
</evidence>
<sequence length="258" mass="29042">MIFLSTVLILCCTWYFLKFLAHFSRKIHDEVRKLSVYTHFLSKWLQSAPATFTYTAIFCAFTLVQRTAPQHLINILTNHSSTSIARVSDKPISTFFDSAFWVADNGAGLLIYVVLFWTVIAWAERKYGSPRMIVITLSGHILASLTTIFLELWAINSGRAPSSLAMATDVGVSYILVAGCAAAILIMRKRMFYIGLIILGLFILLPLFVEHSIWDMGHLFAAFFGFISARLLLKLSPVRTVSSPYELLLKCRSELSNK</sequence>
<dbReference type="RefSeq" id="WP_010905769.1">
    <property type="nucleotide sequence ID" value="NZ_BAABQR010000002.1"/>
</dbReference>
<evidence type="ECO:0000313" key="10">
    <source>
        <dbReference type="Proteomes" id="UP000031847"/>
    </source>
</evidence>
<dbReference type="EMBL" id="CP015897">
    <property type="protein sequence ID" value="ARD98785.1"/>
    <property type="molecule type" value="Genomic_DNA"/>
</dbReference>
<dbReference type="SUPFAM" id="SSF144091">
    <property type="entry name" value="Rhomboid-like"/>
    <property type="match status" value="1"/>
</dbReference>
<evidence type="ECO:0000256" key="4">
    <source>
        <dbReference type="ARBA" id="ARBA00023136"/>
    </source>
</evidence>
<evidence type="ECO:0000313" key="11">
    <source>
        <dbReference type="Proteomes" id="UP000192085"/>
    </source>
</evidence>
<name>A0A0B8QPJ6_LACLL</name>
<proteinExistence type="predicted"/>
<evidence type="ECO:0000256" key="5">
    <source>
        <dbReference type="SAM" id="Phobius"/>
    </source>
</evidence>
<feature type="transmembrane region" description="Helical" evidence="5">
    <location>
        <begin position="132"/>
        <end position="155"/>
    </location>
</feature>
<protein>
    <submittedName>
        <fullName evidence="6">Rhomboid-like protein</fullName>
    </submittedName>
    <submittedName>
        <fullName evidence="8">Signal transduction histidine kinase</fullName>
    </submittedName>
</protein>
<keyword evidence="4 5" id="KW-0472">Membrane</keyword>
<feature type="transmembrane region" description="Helical" evidence="5">
    <location>
        <begin position="167"/>
        <end position="186"/>
    </location>
</feature>
<reference evidence="9" key="4">
    <citation type="submission" date="2023-04" db="EMBL/GenBank/DDBJ databases">
        <authorList>
            <person name="McDonnell B."/>
        </authorList>
    </citation>
    <scope>NUCLEOTIDE SEQUENCE</scope>
    <source>
        <strain evidence="9">223</strain>
    </source>
</reference>
<evidence type="ECO:0000256" key="1">
    <source>
        <dbReference type="ARBA" id="ARBA00004141"/>
    </source>
</evidence>
<reference evidence="6" key="5">
    <citation type="submission" date="2023-09" db="EMBL/GenBank/DDBJ databases">
        <title>Complete Genomes and Methylome analysis of Lactococcus lactis subs lactis strains.</title>
        <authorList>
            <person name="Fomenkov A."/>
            <person name="McDonnell B."/>
            <person name="Sun L."/>
            <person name="Van Sinderen D."/>
            <person name="Roberts R.J."/>
        </authorList>
    </citation>
    <scope>NUCLEOTIDE SEQUENCE</scope>
    <source>
        <strain evidence="6">229</strain>
    </source>
</reference>